<dbReference type="Pfam" id="PF00153">
    <property type="entry name" value="Mito_carr"/>
    <property type="match status" value="3"/>
</dbReference>
<dbReference type="InterPro" id="IPR023395">
    <property type="entry name" value="MCP_dom_sf"/>
</dbReference>
<evidence type="ECO:0000256" key="5">
    <source>
        <dbReference type="ARBA" id="ARBA00023136"/>
    </source>
</evidence>
<reference evidence="9" key="1">
    <citation type="submission" date="2023-11" db="UniProtKB">
        <authorList>
            <consortium name="WormBaseParasite"/>
        </authorList>
    </citation>
    <scope>IDENTIFICATION</scope>
</reference>
<dbReference type="GO" id="GO:0016020">
    <property type="term" value="C:membrane"/>
    <property type="evidence" value="ECO:0007669"/>
    <property type="project" value="UniProtKB-SubCell"/>
</dbReference>
<evidence type="ECO:0000313" key="9">
    <source>
        <dbReference type="WBParaSite" id="SMRG1_83370.1"/>
    </source>
</evidence>
<evidence type="ECO:0000256" key="2">
    <source>
        <dbReference type="ARBA" id="ARBA00006375"/>
    </source>
</evidence>
<name>A0AA85AH57_9TREM</name>
<dbReference type="Gene3D" id="1.50.40.10">
    <property type="entry name" value="Mitochondrial carrier domain"/>
    <property type="match status" value="1"/>
</dbReference>
<accession>A0AA85AH57</accession>
<comment type="similarity">
    <text evidence="2 7">Belongs to the mitochondrial carrier (TC 2.A.29) family.</text>
</comment>
<dbReference type="SUPFAM" id="SSF103506">
    <property type="entry name" value="Mitochondrial carrier"/>
    <property type="match status" value="1"/>
</dbReference>
<organism evidence="8 9">
    <name type="scientific">Schistosoma margrebowiei</name>
    <dbReference type="NCBI Taxonomy" id="48269"/>
    <lineage>
        <taxon>Eukaryota</taxon>
        <taxon>Metazoa</taxon>
        <taxon>Spiralia</taxon>
        <taxon>Lophotrochozoa</taxon>
        <taxon>Platyhelminthes</taxon>
        <taxon>Trematoda</taxon>
        <taxon>Digenea</taxon>
        <taxon>Strigeidida</taxon>
        <taxon>Schistosomatoidea</taxon>
        <taxon>Schistosomatidae</taxon>
        <taxon>Schistosoma</taxon>
    </lineage>
</organism>
<dbReference type="PROSITE" id="PS50920">
    <property type="entry name" value="SOLCAR"/>
    <property type="match status" value="3"/>
</dbReference>
<keyword evidence="7" id="KW-0813">Transport</keyword>
<evidence type="ECO:0000256" key="7">
    <source>
        <dbReference type="RuleBase" id="RU000488"/>
    </source>
</evidence>
<dbReference type="PANTHER" id="PTHR24089">
    <property type="entry name" value="SOLUTE CARRIER FAMILY 25"/>
    <property type="match status" value="1"/>
</dbReference>
<evidence type="ECO:0000256" key="6">
    <source>
        <dbReference type="PROSITE-ProRule" id="PRU00282"/>
    </source>
</evidence>
<dbReference type="AlphaFoldDB" id="A0AA85AH57"/>
<evidence type="ECO:0000313" key="8">
    <source>
        <dbReference type="Proteomes" id="UP000050790"/>
    </source>
</evidence>
<evidence type="ECO:0000256" key="1">
    <source>
        <dbReference type="ARBA" id="ARBA00004141"/>
    </source>
</evidence>
<evidence type="ECO:0000256" key="4">
    <source>
        <dbReference type="ARBA" id="ARBA00022737"/>
    </source>
</evidence>
<evidence type="ECO:0000256" key="3">
    <source>
        <dbReference type="ARBA" id="ARBA00022692"/>
    </source>
</evidence>
<sequence>MSLKLSKLPRDWRGTIISSVYKTGDKYLSMKSDTKNLIAGSLSGFTVRFLTQPLDVIKIRFQLQVEDIKPSGKSYYTGLLQAFIRIYKEEGVYGLWKGHVPAQFLSITFCGAQFGSFYAIENLLTNQINLGSSSGWVHDMIAGSVTGLIASTLSEPLDVMRTRLIAQGKNQVYSGFLCVMRHLIHEEGLLGLWRGLGPCLISVVPQTTVYFTVYEQLKRSHILLKSKENIPMKHKSASLNNDVDHELSLETDHHLHQQLNWYFPLWAGGFSGLLAKTIVYPLDLAKKRLEIRGFEKARLIFGKLPKDYTLSTYKNINLTQFNSIQFFASFYCLIDIFKEYGIYGLYKGWIPSALKATLTTGLMFWFFEQYNFLLSYY</sequence>
<feature type="repeat" description="Solcar" evidence="6">
    <location>
        <begin position="31"/>
        <end position="123"/>
    </location>
</feature>
<proteinExistence type="inferred from homology"/>
<protein>
    <submittedName>
        <fullName evidence="9">Mitochondrial thiamine pyrophosphate carrier</fullName>
    </submittedName>
</protein>
<dbReference type="InterPro" id="IPR018108">
    <property type="entry name" value="MCP_transmembrane"/>
</dbReference>
<keyword evidence="5 6" id="KW-0472">Membrane</keyword>
<feature type="repeat" description="Solcar" evidence="6">
    <location>
        <begin position="134"/>
        <end position="220"/>
    </location>
</feature>
<comment type="subcellular location">
    <subcellularLocation>
        <location evidence="1">Membrane</location>
        <topology evidence="1">Multi-pass membrane protein</topology>
    </subcellularLocation>
</comment>
<feature type="repeat" description="Solcar" evidence="6">
    <location>
        <begin position="259"/>
        <end position="373"/>
    </location>
</feature>
<dbReference type="WBParaSite" id="SMRG1_83370.1">
    <property type="protein sequence ID" value="SMRG1_83370.1"/>
    <property type="gene ID" value="SMRG1_83370"/>
</dbReference>
<keyword evidence="3 6" id="KW-0812">Transmembrane</keyword>
<dbReference type="Proteomes" id="UP000050790">
    <property type="component" value="Unassembled WGS sequence"/>
</dbReference>
<keyword evidence="4" id="KW-0677">Repeat</keyword>